<sequence length="131" mass="14947">MLHLIPQLCWPRTHTCSEGPRQSSSDVSLSRVNPDRDPEHQPTPRKMKSLLQKRNDFLRILEEICHRGLELIGMVTVVYKRDLIIGKGLLGRPGHILFRAVNGSAKLRSLHKSLCLRISQRGETELHGKLK</sequence>
<name>A0AAV7WHC9_PLEWA</name>
<comment type="caution">
    <text evidence="2">The sequence shown here is derived from an EMBL/GenBank/DDBJ whole genome shotgun (WGS) entry which is preliminary data.</text>
</comment>
<feature type="region of interest" description="Disordered" evidence="1">
    <location>
        <begin position="15"/>
        <end position="47"/>
    </location>
</feature>
<proteinExistence type="predicted"/>
<organism evidence="2 3">
    <name type="scientific">Pleurodeles waltl</name>
    <name type="common">Iberian ribbed newt</name>
    <dbReference type="NCBI Taxonomy" id="8319"/>
    <lineage>
        <taxon>Eukaryota</taxon>
        <taxon>Metazoa</taxon>
        <taxon>Chordata</taxon>
        <taxon>Craniata</taxon>
        <taxon>Vertebrata</taxon>
        <taxon>Euteleostomi</taxon>
        <taxon>Amphibia</taxon>
        <taxon>Batrachia</taxon>
        <taxon>Caudata</taxon>
        <taxon>Salamandroidea</taxon>
        <taxon>Salamandridae</taxon>
        <taxon>Pleurodelinae</taxon>
        <taxon>Pleurodeles</taxon>
    </lineage>
</organism>
<feature type="compositionally biased region" description="Polar residues" evidence="1">
    <location>
        <begin position="15"/>
        <end position="31"/>
    </location>
</feature>
<dbReference type="AlphaFoldDB" id="A0AAV7WHC9"/>
<evidence type="ECO:0000256" key="1">
    <source>
        <dbReference type="SAM" id="MobiDB-lite"/>
    </source>
</evidence>
<reference evidence="2" key="1">
    <citation type="journal article" date="2022" name="bioRxiv">
        <title>Sequencing and chromosome-scale assembly of the giantPleurodeles waltlgenome.</title>
        <authorList>
            <person name="Brown T."/>
            <person name="Elewa A."/>
            <person name="Iarovenko S."/>
            <person name="Subramanian E."/>
            <person name="Araus A.J."/>
            <person name="Petzold A."/>
            <person name="Susuki M."/>
            <person name="Suzuki K.-i.T."/>
            <person name="Hayashi T."/>
            <person name="Toyoda A."/>
            <person name="Oliveira C."/>
            <person name="Osipova E."/>
            <person name="Leigh N.D."/>
            <person name="Simon A."/>
            <person name="Yun M.H."/>
        </authorList>
    </citation>
    <scope>NUCLEOTIDE SEQUENCE</scope>
    <source>
        <strain evidence="2">20211129_DDA</strain>
        <tissue evidence="2">Liver</tissue>
    </source>
</reference>
<evidence type="ECO:0000313" key="3">
    <source>
        <dbReference type="Proteomes" id="UP001066276"/>
    </source>
</evidence>
<protein>
    <submittedName>
        <fullName evidence="2">Uncharacterized protein</fullName>
    </submittedName>
</protein>
<dbReference type="Proteomes" id="UP001066276">
    <property type="component" value="Chromosome 1_2"/>
</dbReference>
<accession>A0AAV7WHC9</accession>
<feature type="compositionally biased region" description="Basic and acidic residues" evidence="1">
    <location>
        <begin position="33"/>
        <end position="42"/>
    </location>
</feature>
<keyword evidence="3" id="KW-1185">Reference proteome</keyword>
<gene>
    <name evidence="2" type="ORF">NDU88_007037</name>
</gene>
<dbReference type="EMBL" id="JANPWB010000002">
    <property type="protein sequence ID" value="KAJ1211680.1"/>
    <property type="molecule type" value="Genomic_DNA"/>
</dbReference>
<evidence type="ECO:0000313" key="2">
    <source>
        <dbReference type="EMBL" id="KAJ1211680.1"/>
    </source>
</evidence>